<reference evidence="4" key="1">
    <citation type="submission" date="2020-02" db="EMBL/GenBank/DDBJ databases">
        <authorList>
            <person name="Lichtner F.J."/>
        </authorList>
    </citation>
    <scope>NUCLEOTIDE SEQUENCE</scope>
    <source>
        <strain evidence="4">G10</strain>
    </source>
</reference>
<keyword evidence="5" id="KW-1185">Reference proteome</keyword>
<dbReference type="Pfam" id="PF01521">
    <property type="entry name" value="Fe-S_biosyn"/>
    <property type="match status" value="1"/>
</dbReference>
<proteinExistence type="inferred from homology"/>
<dbReference type="Gene3D" id="2.60.300.12">
    <property type="entry name" value="HesB-like domain"/>
    <property type="match status" value="1"/>
</dbReference>
<comment type="caution">
    <text evidence="4">The sequence shown here is derived from an EMBL/GenBank/DDBJ whole genome shotgun (WGS) entry which is preliminary data.</text>
</comment>
<dbReference type="InterPro" id="IPR016092">
    <property type="entry name" value="ATAP"/>
</dbReference>
<evidence type="ECO:0000259" key="3">
    <source>
        <dbReference type="Pfam" id="PF01521"/>
    </source>
</evidence>
<feature type="region of interest" description="Disordered" evidence="2">
    <location>
        <begin position="43"/>
        <end position="63"/>
    </location>
</feature>
<dbReference type="CDD" id="cd12809">
    <property type="entry name" value="Esterase_713_like-2"/>
    <property type="match status" value="1"/>
</dbReference>
<dbReference type="GO" id="GO:0005739">
    <property type="term" value="C:mitochondrion"/>
    <property type="evidence" value="ECO:0007669"/>
    <property type="project" value="TreeGrafter"/>
</dbReference>
<dbReference type="InterPro" id="IPR000361">
    <property type="entry name" value="ATAP_core_dom"/>
</dbReference>
<accession>A0A9P5GPJ7</accession>
<evidence type="ECO:0000313" key="4">
    <source>
        <dbReference type="EMBL" id="KAF7525839.1"/>
    </source>
</evidence>
<evidence type="ECO:0000256" key="2">
    <source>
        <dbReference type="SAM" id="MobiDB-lite"/>
    </source>
</evidence>
<comment type="similarity">
    <text evidence="1">Belongs to the HesB/IscA family.</text>
</comment>
<name>A0A9P5GPJ7_PENCR</name>
<dbReference type="SUPFAM" id="SSF53474">
    <property type="entry name" value="alpha/beta-Hydrolases"/>
    <property type="match status" value="1"/>
</dbReference>
<organism evidence="4 5">
    <name type="scientific">Penicillium crustosum</name>
    <name type="common">Blue mold fungus</name>
    <dbReference type="NCBI Taxonomy" id="36656"/>
    <lineage>
        <taxon>Eukaryota</taxon>
        <taxon>Fungi</taxon>
        <taxon>Dikarya</taxon>
        <taxon>Ascomycota</taxon>
        <taxon>Pezizomycotina</taxon>
        <taxon>Eurotiomycetes</taxon>
        <taxon>Eurotiomycetidae</taxon>
        <taxon>Eurotiales</taxon>
        <taxon>Aspergillaceae</taxon>
        <taxon>Penicillium</taxon>
    </lineage>
</organism>
<dbReference type="NCBIfam" id="TIGR00049">
    <property type="entry name" value="iron-sulfur cluster assembly accessory protein"/>
    <property type="match status" value="1"/>
</dbReference>
<dbReference type="InterPro" id="IPR035903">
    <property type="entry name" value="HesB-like_dom_sf"/>
</dbReference>
<dbReference type="GO" id="GO:0051539">
    <property type="term" value="F:4 iron, 4 sulfur cluster binding"/>
    <property type="evidence" value="ECO:0007669"/>
    <property type="project" value="TreeGrafter"/>
</dbReference>
<dbReference type="SUPFAM" id="SSF89360">
    <property type="entry name" value="HesB-like domain"/>
    <property type="match status" value="1"/>
</dbReference>
<dbReference type="GO" id="GO:0005506">
    <property type="term" value="F:iron ion binding"/>
    <property type="evidence" value="ECO:0007669"/>
    <property type="project" value="TreeGrafter"/>
</dbReference>
<protein>
    <recommendedName>
        <fullName evidence="3">Core domain-containing protein</fullName>
    </recommendedName>
</protein>
<dbReference type="PANTHER" id="PTHR43011:SF1">
    <property type="entry name" value="IRON-SULFUR CLUSTER ASSEMBLY 2 HOMOLOG, MITOCHONDRIAL"/>
    <property type="match status" value="1"/>
</dbReference>
<evidence type="ECO:0000256" key="1">
    <source>
        <dbReference type="ARBA" id="ARBA00006718"/>
    </source>
</evidence>
<dbReference type="EMBL" id="JAAOZQ010000026">
    <property type="protein sequence ID" value="KAF7525839.1"/>
    <property type="molecule type" value="Genomic_DNA"/>
</dbReference>
<dbReference type="GO" id="GO:0017000">
    <property type="term" value="P:antibiotic biosynthetic process"/>
    <property type="evidence" value="ECO:0007669"/>
    <property type="project" value="UniProtKB-ARBA"/>
</dbReference>
<dbReference type="Gene3D" id="3.40.50.1820">
    <property type="entry name" value="alpha/beta hydrolase"/>
    <property type="match status" value="1"/>
</dbReference>
<dbReference type="FunFam" id="2.60.300.12:FF:000014">
    <property type="entry name" value="Iron-sulfur cluster assembly accessory protein Isa2, putative"/>
    <property type="match status" value="1"/>
</dbReference>
<dbReference type="InterPro" id="IPR029058">
    <property type="entry name" value="AB_hydrolase_fold"/>
</dbReference>
<dbReference type="AlphaFoldDB" id="A0A9P5GPJ7"/>
<dbReference type="GO" id="GO:0016226">
    <property type="term" value="P:iron-sulfur cluster assembly"/>
    <property type="evidence" value="ECO:0007669"/>
    <property type="project" value="InterPro"/>
</dbReference>
<feature type="domain" description="Core" evidence="3">
    <location>
        <begin position="101"/>
        <end position="223"/>
    </location>
</feature>
<dbReference type="PANTHER" id="PTHR43011">
    <property type="entry name" value="IRON-SULFUR CLUSTER ASSEMBLY 2 HOMOLOG, MITOCHONDRIAL"/>
    <property type="match status" value="1"/>
</dbReference>
<sequence>MSRPLFSSTAIRRLSQPQTCRLFSTSRPALRLSAFSGGEVVPRRPNTVASSAAPFKHSAPQSSTSRYIRQQNACFSSSPIRSATKVTQNPRTGDDGQSLMIGISPRAVERLREITDPTSSPSAIKEENPYHHLRITVTSGGCHGFQYMMSLEGASKIDPEEDTVFEGEADEAATESAGEAKVVMDEPSLELLHGSTVDYTTELIGSQFKIVDNPRATSNCGCGTSFDDNATNATSLAMIGQIYVEKLSPKPAPANPPLPIIFIAGMAQTGTNFLDTPDGRPGWASYFISKGHTVYLSDQPERGRSFWFSGQGSMGYIGSPNSVSDIFTDVANNGNQWPQAKLHTQWPGTGRIGDSTFDAFYRSQVQFQTDHLISEEQNAQAYSALVDLVGDCYIISHSQAGAYSWRVGDMRPDLVKGIVQLEPSGPPFTFRPPFGNDPAFAFGLTDLEIGYEPSAGKNAENMETTIESAIDADHDECIMQKSPAKQLTNLAKIPELVVTGEASFHAPYDYCTVKYLKQVGVDVEHADLGKEGIHGNGHMFFMEKNNLEIADRVYKWLKKH</sequence>
<dbReference type="Proteomes" id="UP000701341">
    <property type="component" value="Unassembled WGS sequence"/>
</dbReference>
<gene>
    <name evidence="4" type="ORF">PCG10_004589</name>
</gene>
<dbReference type="GO" id="GO:0051537">
    <property type="term" value="F:2 iron, 2 sulfur cluster binding"/>
    <property type="evidence" value="ECO:0007669"/>
    <property type="project" value="TreeGrafter"/>
</dbReference>
<evidence type="ECO:0000313" key="5">
    <source>
        <dbReference type="Proteomes" id="UP000701341"/>
    </source>
</evidence>
<dbReference type="GO" id="GO:0072330">
    <property type="term" value="P:monocarboxylic acid biosynthetic process"/>
    <property type="evidence" value="ECO:0007669"/>
    <property type="project" value="UniProtKB-ARBA"/>
</dbReference>